<dbReference type="InterPro" id="IPR003647">
    <property type="entry name" value="Intron_nuc_1_rpt"/>
</dbReference>
<protein>
    <submittedName>
        <fullName evidence="3">NUMOD4 domain-containing protein</fullName>
    </submittedName>
</protein>
<dbReference type="InterPro" id="IPR036388">
    <property type="entry name" value="WH-like_DNA-bd_sf"/>
</dbReference>
<comment type="caution">
    <text evidence="3">The sequence shown here is derived from an EMBL/GenBank/DDBJ whole genome shotgun (WGS) entry which is preliminary data.</text>
</comment>
<feature type="domain" description="HNH nuclease" evidence="2">
    <location>
        <begin position="67"/>
        <end position="110"/>
    </location>
</feature>
<dbReference type="SUPFAM" id="SSF64496">
    <property type="entry name" value="DNA-binding domain of intron-encoded endonucleases"/>
    <property type="match status" value="1"/>
</dbReference>
<evidence type="ECO:0000313" key="3">
    <source>
        <dbReference type="EMBL" id="MDC7148000.1"/>
    </source>
</evidence>
<dbReference type="InterPro" id="IPR003615">
    <property type="entry name" value="HNH_nuc"/>
</dbReference>
<dbReference type="Pfam" id="PF13392">
    <property type="entry name" value="HNH_3"/>
    <property type="match status" value="1"/>
</dbReference>
<gene>
    <name evidence="3" type="ORF">PQG89_00960</name>
</gene>
<dbReference type="GO" id="GO:0016788">
    <property type="term" value="F:hydrolase activity, acting on ester bonds"/>
    <property type="evidence" value="ECO:0007669"/>
    <property type="project" value="InterPro"/>
</dbReference>
<dbReference type="Gene3D" id="3.90.75.20">
    <property type="match status" value="1"/>
</dbReference>
<dbReference type="Gene3D" id="1.10.10.10">
    <property type="entry name" value="Winged helix-like DNA-binding domain superfamily/Winged helix DNA-binding domain"/>
    <property type="match status" value="1"/>
</dbReference>
<dbReference type="Pfam" id="PF07463">
    <property type="entry name" value="NUMOD4"/>
    <property type="match status" value="1"/>
</dbReference>
<dbReference type="SMART" id="SM00497">
    <property type="entry name" value="IENR1"/>
    <property type="match status" value="1"/>
</dbReference>
<dbReference type="SUPFAM" id="SSF54060">
    <property type="entry name" value="His-Me finger endonucleases"/>
    <property type="match status" value="1"/>
</dbReference>
<dbReference type="InterPro" id="IPR044925">
    <property type="entry name" value="His-Me_finger_sf"/>
</dbReference>
<name>A0AAW6HYE3_9BACT</name>
<dbReference type="Proteomes" id="UP001213646">
    <property type="component" value="Unassembled WGS sequence"/>
</dbReference>
<dbReference type="RefSeq" id="WP_229090776.1">
    <property type="nucleotide sequence ID" value="NZ_CAOJXY010000004.1"/>
</dbReference>
<dbReference type="InterPro" id="IPR010902">
    <property type="entry name" value="NUMOD4"/>
</dbReference>
<evidence type="ECO:0000259" key="1">
    <source>
        <dbReference type="Pfam" id="PF07463"/>
    </source>
</evidence>
<feature type="domain" description="NUMOD4" evidence="1">
    <location>
        <begin position="3"/>
        <end position="57"/>
    </location>
</feature>
<reference evidence="3" key="1">
    <citation type="submission" date="2023-01" db="EMBL/GenBank/DDBJ databases">
        <title>Exploring GABA producing Bacteroides strains toward improving mental health.</title>
        <authorList>
            <person name="Yousuf B."/>
            <person name="Bouhlel N.E."/>
            <person name="Mottawea W."/>
            <person name="Hammami R."/>
        </authorList>
    </citation>
    <scope>NUCLEOTIDE SEQUENCE</scope>
    <source>
        <strain evidence="3">UO.H1047</strain>
    </source>
</reference>
<dbReference type="AlphaFoldDB" id="A0AAW6HYE3"/>
<evidence type="ECO:0000313" key="4">
    <source>
        <dbReference type="Proteomes" id="UP001213646"/>
    </source>
</evidence>
<proteinExistence type="predicted"/>
<evidence type="ECO:0000259" key="2">
    <source>
        <dbReference type="Pfam" id="PF13392"/>
    </source>
</evidence>
<dbReference type="EMBL" id="JAQPYX010000007">
    <property type="protein sequence ID" value="MDC7148000.1"/>
    <property type="molecule type" value="Genomic_DNA"/>
</dbReference>
<organism evidence="3 4">
    <name type="scientific">Parabacteroides johnsonii</name>
    <dbReference type="NCBI Taxonomy" id="387661"/>
    <lineage>
        <taxon>Bacteria</taxon>
        <taxon>Pseudomonadati</taxon>
        <taxon>Bacteroidota</taxon>
        <taxon>Bacteroidia</taxon>
        <taxon>Bacteroidales</taxon>
        <taxon>Tannerellaceae</taxon>
        <taxon>Parabacteroides</taxon>
    </lineage>
</organism>
<accession>A0AAW6HYE3</accession>
<sequence>MDEIWKDIEGYEGLYQVSNLGRVKSLKRQVVDTVGFRIVPESYLRGRLRYGYRIVSLCKHGEINRCMVHRLVAKAFIPNPENKPTVNHIDGVRNNNIVTNLEWATYRDQQLHKYRVLHSKKGRAYLGKLGKEHNKSKTVYQILNNKIIAEFGSTREAERETQIDSSSIARCCNGKQKTAGGFNWKYKERDG</sequence>